<evidence type="ECO:0000313" key="4">
    <source>
        <dbReference type="Proteomes" id="UP000660262"/>
    </source>
</evidence>
<protein>
    <recommendedName>
        <fullName evidence="2">Thioredoxin domain-containing protein</fullName>
    </recommendedName>
</protein>
<feature type="domain" description="Thioredoxin" evidence="2">
    <location>
        <begin position="124"/>
        <end position="210"/>
    </location>
</feature>
<feature type="region of interest" description="Disordered" evidence="1">
    <location>
        <begin position="231"/>
        <end position="284"/>
    </location>
</feature>
<dbReference type="Proteomes" id="UP000660262">
    <property type="component" value="Unassembled WGS sequence"/>
</dbReference>
<gene>
    <name evidence="3" type="ORF">PPROV_000201400</name>
</gene>
<reference evidence="3" key="1">
    <citation type="submission" date="2020-10" db="EMBL/GenBank/DDBJ databases">
        <title>Unveiling of a novel bifunctional photoreceptor, Dualchrome1, isolated from a cosmopolitan green alga.</title>
        <authorList>
            <person name="Suzuki S."/>
            <person name="Kawachi M."/>
        </authorList>
    </citation>
    <scope>NUCLEOTIDE SEQUENCE</scope>
    <source>
        <strain evidence="3">NIES 2893</strain>
    </source>
</reference>
<proteinExistence type="predicted"/>
<dbReference type="Gene3D" id="3.40.30.10">
    <property type="entry name" value="Glutaredoxin"/>
    <property type="match status" value="1"/>
</dbReference>
<keyword evidence="4" id="KW-1185">Reference proteome</keyword>
<feature type="compositionally biased region" description="Acidic residues" evidence="1">
    <location>
        <begin position="275"/>
        <end position="284"/>
    </location>
</feature>
<name>A0A830HD33_9CHLO</name>
<dbReference type="EMBL" id="BNJQ01000005">
    <property type="protein sequence ID" value="GHP03259.1"/>
    <property type="molecule type" value="Genomic_DNA"/>
</dbReference>
<evidence type="ECO:0000313" key="3">
    <source>
        <dbReference type="EMBL" id="GHP03259.1"/>
    </source>
</evidence>
<sequence length="284" mass="32183">MAEQYSDGALMKTGTPLGMPGSRADSRNAEGFMDRGTFNSLAMGNVMQAAARNIKKEMRDEQADYLRALELENSRGVDIRNLKINDDDAEDELAKLHETRLQQLKEASEKRQVMKVKGHGQYEIIAQDDFLDAVTQSDHVIVHFYHDEFERCKIIDKHLKALCPRYFDTRFVRLSAPDSPFFVKKLNVQMLPCIVFFHKGVAYDRIVGFEEFGGKDDFKTSVLEERLQNAGAIKPRDLGGGSDDDADDNEDERREMANRARSSVRSGGRRGKVDSDDEDSDFSD</sequence>
<dbReference type="CDD" id="cd02989">
    <property type="entry name" value="Phd_like_TxnDC9"/>
    <property type="match status" value="1"/>
</dbReference>
<dbReference type="PANTHER" id="PTHR21148">
    <property type="entry name" value="THIOREDOXIN DOMAIN-CONTAINING PROTEIN 9"/>
    <property type="match status" value="1"/>
</dbReference>
<dbReference type="OrthoDB" id="10257948at2759"/>
<evidence type="ECO:0000256" key="1">
    <source>
        <dbReference type="SAM" id="MobiDB-lite"/>
    </source>
</evidence>
<dbReference type="AlphaFoldDB" id="A0A830HD33"/>
<dbReference type="InterPro" id="IPR013766">
    <property type="entry name" value="Thioredoxin_domain"/>
</dbReference>
<evidence type="ECO:0000259" key="2">
    <source>
        <dbReference type="Pfam" id="PF00085"/>
    </source>
</evidence>
<dbReference type="SUPFAM" id="SSF52833">
    <property type="entry name" value="Thioredoxin-like"/>
    <property type="match status" value="1"/>
</dbReference>
<accession>A0A830HD33</accession>
<dbReference type="Pfam" id="PF00085">
    <property type="entry name" value="Thioredoxin"/>
    <property type="match status" value="1"/>
</dbReference>
<feature type="region of interest" description="Disordered" evidence="1">
    <location>
        <begin position="1"/>
        <end position="27"/>
    </location>
</feature>
<organism evidence="3 4">
    <name type="scientific">Pycnococcus provasolii</name>
    <dbReference type="NCBI Taxonomy" id="41880"/>
    <lineage>
        <taxon>Eukaryota</taxon>
        <taxon>Viridiplantae</taxon>
        <taxon>Chlorophyta</taxon>
        <taxon>Pseudoscourfieldiophyceae</taxon>
        <taxon>Pseudoscourfieldiales</taxon>
        <taxon>Pycnococcaceae</taxon>
        <taxon>Pycnococcus</taxon>
    </lineage>
</organism>
<comment type="caution">
    <text evidence="3">The sequence shown here is derived from an EMBL/GenBank/DDBJ whole genome shotgun (WGS) entry which is preliminary data.</text>
</comment>
<dbReference type="InterPro" id="IPR036249">
    <property type="entry name" value="Thioredoxin-like_sf"/>
</dbReference>